<dbReference type="Proteomes" id="UP000030645">
    <property type="component" value="Unassembled WGS sequence"/>
</dbReference>
<accession>W9QZT4</accession>
<organism evidence="2 3">
    <name type="scientific">Morus notabilis</name>
    <dbReference type="NCBI Taxonomy" id="981085"/>
    <lineage>
        <taxon>Eukaryota</taxon>
        <taxon>Viridiplantae</taxon>
        <taxon>Streptophyta</taxon>
        <taxon>Embryophyta</taxon>
        <taxon>Tracheophyta</taxon>
        <taxon>Spermatophyta</taxon>
        <taxon>Magnoliopsida</taxon>
        <taxon>eudicotyledons</taxon>
        <taxon>Gunneridae</taxon>
        <taxon>Pentapetalae</taxon>
        <taxon>rosids</taxon>
        <taxon>fabids</taxon>
        <taxon>Rosales</taxon>
        <taxon>Moraceae</taxon>
        <taxon>Moreae</taxon>
        <taxon>Morus</taxon>
    </lineage>
</organism>
<keyword evidence="1" id="KW-0472">Membrane</keyword>
<keyword evidence="3" id="KW-1185">Reference proteome</keyword>
<keyword evidence="1" id="KW-0812">Transmembrane</keyword>
<reference evidence="3" key="1">
    <citation type="submission" date="2013-01" db="EMBL/GenBank/DDBJ databases">
        <title>Draft Genome Sequence of a Mulberry Tree, Morus notabilis C.K. Schneid.</title>
        <authorList>
            <person name="He N."/>
            <person name="Zhao S."/>
        </authorList>
    </citation>
    <scope>NUCLEOTIDE SEQUENCE</scope>
</reference>
<sequence>MVKVGKGVLPLLEGRFLALLWVFQSPTTAPPPASSSSEVHDRDARRFPLVLVLVFVFVVLVIMKVVVSTPHSVGYVSHVIELINDGVGCFACLELFLSCVDVPYTRSFYPG</sequence>
<name>W9QZT4_9ROSA</name>
<dbReference type="AlphaFoldDB" id="W9QZT4"/>
<dbReference type="EMBL" id="KE343930">
    <property type="protein sequence ID" value="EXB46749.1"/>
    <property type="molecule type" value="Genomic_DNA"/>
</dbReference>
<gene>
    <name evidence="2" type="ORF">L484_008678</name>
</gene>
<evidence type="ECO:0000313" key="3">
    <source>
        <dbReference type="Proteomes" id="UP000030645"/>
    </source>
</evidence>
<keyword evidence="1" id="KW-1133">Transmembrane helix</keyword>
<protein>
    <submittedName>
        <fullName evidence="2">Uncharacterized protein</fullName>
    </submittedName>
</protein>
<evidence type="ECO:0000256" key="1">
    <source>
        <dbReference type="SAM" id="Phobius"/>
    </source>
</evidence>
<evidence type="ECO:0000313" key="2">
    <source>
        <dbReference type="EMBL" id="EXB46749.1"/>
    </source>
</evidence>
<feature type="transmembrane region" description="Helical" evidence="1">
    <location>
        <begin position="45"/>
        <end position="67"/>
    </location>
</feature>
<proteinExistence type="predicted"/>